<proteinExistence type="predicted"/>
<keyword evidence="1" id="KW-0812">Transmembrane</keyword>
<comment type="caution">
    <text evidence="2">The sequence shown here is derived from an EMBL/GenBank/DDBJ whole genome shotgun (WGS) entry which is preliminary data.</text>
</comment>
<organism evidence="2 3">
    <name type="scientific">Flammeovirga aprica JL-4</name>
    <dbReference type="NCBI Taxonomy" id="694437"/>
    <lineage>
        <taxon>Bacteria</taxon>
        <taxon>Pseudomonadati</taxon>
        <taxon>Bacteroidota</taxon>
        <taxon>Cytophagia</taxon>
        <taxon>Cytophagales</taxon>
        <taxon>Flammeovirgaceae</taxon>
        <taxon>Flammeovirga</taxon>
    </lineage>
</organism>
<dbReference type="EMBL" id="JABANE010000042">
    <property type="protein sequence ID" value="NME69461.1"/>
    <property type="molecule type" value="Genomic_DNA"/>
</dbReference>
<dbReference type="AlphaFoldDB" id="A0A7X9XAB4"/>
<sequence length="266" mass="30840">MKLRQIIFSFFFMLILISCPLILHFLFSDGYQFLLERESQHIYLTGHIVFATLILIGSISFLACAILSKNSVRGNKALIITIALLIIGGSMYVLSGPVMKIIDQSPNLLEAYEQHRFQDEEQLSIFFIIFFSCVIIFLIYSFKKAKWFFWFNLSLGIIVTVFTGSRLFHFFDSAKKYNNYHNDELLLVNLDTNDEFISAQTHVERNEVRFIFTKKIVGNLYYYNDVFQSIGIKYLLEKEASAGNWGYLGENGDIVEEITVTEEEKN</sequence>
<evidence type="ECO:0000256" key="1">
    <source>
        <dbReference type="SAM" id="Phobius"/>
    </source>
</evidence>
<feature type="transmembrane region" description="Helical" evidence="1">
    <location>
        <begin position="47"/>
        <end position="67"/>
    </location>
</feature>
<keyword evidence="1" id="KW-0472">Membrane</keyword>
<accession>A0A7X9XAB4</accession>
<protein>
    <submittedName>
        <fullName evidence="2">Uncharacterized protein</fullName>
    </submittedName>
</protein>
<evidence type="ECO:0000313" key="2">
    <source>
        <dbReference type="EMBL" id="NME69461.1"/>
    </source>
</evidence>
<dbReference type="RefSeq" id="WP_169657737.1">
    <property type="nucleotide sequence ID" value="NZ_JABANE010000042.1"/>
</dbReference>
<reference evidence="2 3" key="1">
    <citation type="submission" date="2020-04" db="EMBL/GenBank/DDBJ databases">
        <title>Flammeovirga sp. SR4, a novel species isolated from seawater.</title>
        <authorList>
            <person name="Wang X."/>
        </authorList>
    </citation>
    <scope>NUCLEOTIDE SEQUENCE [LARGE SCALE GENOMIC DNA]</scope>
    <source>
        <strain evidence="2 3">ATCC 23126</strain>
    </source>
</reference>
<feature type="transmembrane region" description="Helical" evidence="1">
    <location>
        <begin position="79"/>
        <end position="102"/>
    </location>
</feature>
<feature type="transmembrane region" description="Helical" evidence="1">
    <location>
        <begin position="147"/>
        <end position="168"/>
    </location>
</feature>
<gene>
    <name evidence="2" type="ORF">HHU12_15905</name>
</gene>
<feature type="transmembrane region" description="Helical" evidence="1">
    <location>
        <begin position="7"/>
        <end position="27"/>
    </location>
</feature>
<evidence type="ECO:0000313" key="3">
    <source>
        <dbReference type="Proteomes" id="UP000576082"/>
    </source>
</evidence>
<keyword evidence="3" id="KW-1185">Reference proteome</keyword>
<feature type="transmembrane region" description="Helical" evidence="1">
    <location>
        <begin position="122"/>
        <end position="140"/>
    </location>
</feature>
<name>A0A7X9XAB4_9BACT</name>
<keyword evidence="1" id="KW-1133">Transmembrane helix</keyword>
<dbReference type="Proteomes" id="UP000576082">
    <property type="component" value="Unassembled WGS sequence"/>
</dbReference>
<dbReference type="PROSITE" id="PS51257">
    <property type="entry name" value="PROKAR_LIPOPROTEIN"/>
    <property type="match status" value="1"/>
</dbReference>